<sequence length="254" mass="27431">MASNSPPAAAVSVGTPSSTVYIRNLEESVKIPLLKQSLTAIFSQYGTIIDLVAKKNLKAKGQAFVVFDSAAAAEQAIKEVQAFPLFDKPMVLAFAKTRSDATVKRDTGEESTEFEAHKRRRLAEKERKQALAVLESQRHPATTTTSADAPKAAAKKTGGGLKSTAPAAAPQIPDEYLPPNTTLFLQNLPDDANESMLTSLFGRFDGFKEVRMVPGRKGIAFVEFEQLEGAIGAKEGMGGMVLEDKIVKVTYQRQ</sequence>
<dbReference type="Pfam" id="PF00076">
    <property type="entry name" value="RRM_1"/>
    <property type="match status" value="2"/>
</dbReference>
<dbReference type="PANTHER" id="PTHR10501">
    <property type="entry name" value="U1 SMALL NUCLEAR RIBONUCLEOPROTEIN A/U2 SMALL NUCLEAR RIBONUCLEOPROTEIN B"/>
    <property type="match status" value="1"/>
</dbReference>
<feature type="domain" description="RRM" evidence="4">
    <location>
        <begin position="181"/>
        <end position="254"/>
    </location>
</feature>
<protein>
    <recommendedName>
        <fullName evidence="4">RRM domain-containing protein</fullName>
    </recommendedName>
</protein>
<dbReference type="EMBL" id="JBBBZM010000020">
    <property type="protein sequence ID" value="KAL0638584.1"/>
    <property type="molecule type" value="Genomic_DNA"/>
</dbReference>
<accession>A0ABR3GRN9</accession>
<feature type="compositionally biased region" description="Low complexity" evidence="3">
    <location>
        <begin position="140"/>
        <end position="156"/>
    </location>
</feature>
<evidence type="ECO:0000256" key="2">
    <source>
        <dbReference type="PROSITE-ProRule" id="PRU00176"/>
    </source>
</evidence>
<dbReference type="CDD" id="cd12247">
    <property type="entry name" value="RRM2_U1A_like"/>
    <property type="match status" value="1"/>
</dbReference>
<evidence type="ECO:0000313" key="6">
    <source>
        <dbReference type="Proteomes" id="UP001447188"/>
    </source>
</evidence>
<organism evidence="5 6">
    <name type="scientific">Discina gigas</name>
    <dbReference type="NCBI Taxonomy" id="1032678"/>
    <lineage>
        <taxon>Eukaryota</taxon>
        <taxon>Fungi</taxon>
        <taxon>Dikarya</taxon>
        <taxon>Ascomycota</taxon>
        <taxon>Pezizomycotina</taxon>
        <taxon>Pezizomycetes</taxon>
        <taxon>Pezizales</taxon>
        <taxon>Discinaceae</taxon>
        <taxon>Discina</taxon>
    </lineage>
</organism>
<keyword evidence="6" id="KW-1185">Reference proteome</keyword>
<gene>
    <name evidence="5" type="ORF">Q9L58_002310</name>
</gene>
<dbReference type="CDD" id="cd12246">
    <property type="entry name" value="RRM1_U1A_like"/>
    <property type="match status" value="1"/>
</dbReference>
<feature type="domain" description="RRM" evidence="4">
    <location>
        <begin position="18"/>
        <end position="97"/>
    </location>
</feature>
<evidence type="ECO:0000256" key="1">
    <source>
        <dbReference type="ARBA" id="ARBA00022884"/>
    </source>
</evidence>
<feature type="region of interest" description="Disordered" evidence="3">
    <location>
        <begin position="133"/>
        <end position="175"/>
    </location>
</feature>
<dbReference type="InterPro" id="IPR012677">
    <property type="entry name" value="Nucleotide-bd_a/b_plait_sf"/>
</dbReference>
<reference evidence="5 6" key="1">
    <citation type="submission" date="2024-02" db="EMBL/GenBank/DDBJ databases">
        <title>Discinaceae phylogenomics.</title>
        <authorList>
            <person name="Dirks A.C."/>
            <person name="James T.Y."/>
        </authorList>
    </citation>
    <scope>NUCLEOTIDE SEQUENCE [LARGE SCALE GENOMIC DNA]</scope>
    <source>
        <strain evidence="5 6">ACD0624</strain>
    </source>
</reference>
<dbReference type="PROSITE" id="PS50102">
    <property type="entry name" value="RRM"/>
    <property type="match status" value="2"/>
</dbReference>
<dbReference type="InterPro" id="IPR000504">
    <property type="entry name" value="RRM_dom"/>
</dbReference>
<dbReference type="SUPFAM" id="SSF54928">
    <property type="entry name" value="RNA-binding domain, RBD"/>
    <property type="match status" value="1"/>
</dbReference>
<keyword evidence="1 2" id="KW-0694">RNA-binding</keyword>
<dbReference type="Gene3D" id="3.30.70.330">
    <property type="match status" value="2"/>
</dbReference>
<evidence type="ECO:0000259" key="4">
    <source>
        <dbReference type="PROSITE" id="PS50102"/>
    </source>
</evidence>
<name>A0ABR3GRN9_9PEZI</name>
<evidence type="ECO:0000256" key="3">
    <source>
        <dbReference type="SAM" id="MobiDB-lite"/>
    </source>
</evidence>
<comment type="caution">
    <text evidence="5">The sequence shown here is derived from an EMBL/GenBank/DDBJ whole genome shotgun (WGS) entry which is preliminary data.</text>
</comment>
<dbReference type="SMART" id="SM00360">
    <property type="entry name" value="RRM"/>
    <property type="match status" value="2"/>
</dbReference>
<dbReference type="Proteomes" id="UP001447188">
    <property type="component" value="Unassembled WGS sequence"/>
</dbReference>
<feature type="region of interest" description="Disordered" evidence="3">
    <location>
        <begin position="102"/>
        <end position="121"/>
    </location>
</feature>
<dbReference type="InterPro" id="IPR035979">
    <property type="entry name" value="RBD_domain_sf"/>
</dbReference>
<evidence type="ECO:0000313" key="5">
    <source>
        <dbReference type="EMBL" id="KAL0638584.1"/>
    </source>
</evidence>
<proteinExistence type="predicted"/>